<evidence type="ECO:0000313" key="3">
    <source>
        <dbReference type="Proteomes" id="UP001055940"/>
    </source>
</evidence>
<name>A0ABY5D959_9ACTN</name>
<sequence length="546" mass="57019">MYTARVSQTDPHAFASLRAVLRDARYANTDLYLHVEPGRYAEPYALQITSRVMIVPVGGPGTVEISVAADSVFVVKGDRGVLELYGIHVRGGTDTSDSPTVLAEQGSRFKAVDSVFTSGTEVEVNGDGTEVVNCRFDGCDLYWKRGTGGFVRDAVFRGAGLTFWRAVNPTVSSVRFSDYDQGSLTIADSSVTVTDCVMTGFGKAKGGSLIVKDGSDARFHNLSITGSPDYSVLAVGEGTRVAFNGFSLTAWTNEKSGIAIGLGAEVSFAASRIDAVGAASTAVTVSERGTVTVEDLVVENTGAQAFFVKESRLSGRGLVCRRLGSYAIAALRSRIELADVEFTAMLPGAENDASGFYLSDSRLDADGARASDLTGAVILTSDDSQATLTSVSAERVWKPVMALGISTVRVHGARVTESGAAAFSTNDRGSLTVVDALVSGTGDTAVWSRGGSLNLTSVTVSGTAGAGAAVEEGAELTLEDTVVRDGHGVGVSVRGPKSQVKLLRSRITGNAGAGLQTHPETVVETQDTVIRDNEGGDRAHLDVETE</sequence>
<dbReference type="Proteomes" id="UP001055940">
    <property type="component" value="Chromosome"/>
</dbReference>
<dbReference type="Pfam" id="PF13229">
    <property type="entry name" value="Beta_helix"/>
    <property type="match status" value="1"/>
</dbReference>
<dbReference type="SMART" id="SM00710">
    <property type="entry name" value="PbH1"/>
    <property type="match status" value="7"/>
</dbReference>
<gene>
    <name evidence="2" type="ORF">NE857_04380</name>
</gene>
<protein>
    <submittedName>
        <fullName evidence="2">Right-handed parallel beta-helix repeat-containing protein</fullName>
    </submittedName>
</protein>
<feature type="domain" description="Right handed beta helix" evidence="1">
    <location>
        <begin position="424"/>
        <end position="534"/>
    </location>
</feature>
<dbReference type="SUPFAM" id="SSF51126">
    <property type="entry name" value="Pectin lyase-like"/>
    <property type="match status" value="2"/>
</dbReference>
<evidence type="ECO:0000259" key="1">
    <source>
        <dbReference type="Pfam" id="PF13229"/>
    </source>
</evidence>
<dbReference type="Gene3D" id="2.160.20.10">
    <property type="entry name" value="Single-stranded right-handed beta-helix, Pectin lyase-like"/>
    <property type="match status" value="2"/>
</dbReference>
<proteinExistence type="predicted"/>
<dbReference type="InterPro" id="IPR039448">
    <property type="entry name" value="Beta_helix"/>
</dbReference>
<accession>A0ABY5D959</accession>
<reference evidence="2" key="1">
    <citation type="submission" date="2022-06" db="EMBL/GenBank/DDBJ databases">
        <authorList>
            <person name="Ping M."/>
        </authorList>
    </citation>
    <scope>NUCLEOTIDE SEQUENCE</scope>
    <source>
        <strain evidence="2">JCM11759T</strain>
    </source>
</reference>
<organism evidence="2 3">
    <name type="scientific">Nocardiopsis exhalans</name>
    <dbReference type="NCBI Taxonomy" id="163604"/>
    <lineage>
        <taxon>Bacteria</taxon>
        <taxon>Bacillati</taxon>
        <taxon>Actinomycetota</taxon>
        <taxon>Actinomycetes</taxon>
        <taxon>Streptosporangiales</taxon>
        <taxon>Nocardiopsidaceae</taxon>
        <taxon>Nocardiopsis</taxon>
    </lineage>
</organism>
<dbReference type="RefSeq" id="WP_254419921.1">
    <property type="nucleotide sequence ID" value="NZ_BAAAJB010000049.1"/>
</dbReference>
<dbReference type="InterPro" id="IPR012334">
    <property type="entry name" value="Pectin_lyas_fold"/>
</dbReference>
<evidence type="ECO:0000313" key="2">
    <source>
        <dbReference type="EMBL" id="USY20896.1"/>
    </source>
</evidence>
<dbReference type="InterPro" id="IPR011050">
    <property type="entry name" value="Pectin_lyase_fold/virulence"/>
</dbReference>
<dbReference type="EMBL" id="CP099837">
    <property type="protein sequence ID" value="USY20896.1"/>
    <property type="molecule type" value="Genomic_DNA"/>
</dbReference>
<keyword evidence="3" id="KW-1185">Reference proteome</keyword>
<dbReference type="InterPro" id="IPR006626">
    <property type="entry name" value="PbH1"/>
</dbReference>